<evidence type="ECO:0000256" key="4">
    <source>
        <dbReference type="ARBA" id="ARBA00022692"/>
    </source>
</evidence>
<keyword evidence="7" id="KW-0067">ATP-binding</keyword>
<dbReference type="InterPro" id="IPR039421">
    <property type="entry name" value="Type_1_exporter"/>
</dbReference>
<comment type="similarity">
    <text evidence="2">Belongs to the ABC transporter superfamily. ABCB family. Multidrug resistance exporter (TC 3.A.1.201) subfamily.</text>
</comment>
<dbReference type="EMBL" id="JADFTS010000002">
    <property type="protein sequence ID" value="KAF9622096.1"/>
    <property type="molecule type" value="Genomic_DNA"/>
</dbReference>
<dbReference type="Pfam" id="PF00664">
    <property type="entry name" value="ABC_membrane"/>
    <property type="match status" value="2"/>
</dbReference>
<dbReference type="FunFam" id="3.40.50.300:FF:000066">
    <property type="entry name" value="ABC transporter B family member 1"/>
    <property type="match status" value="2"/>
</dbReference>
<keyword evidence="8 12" id="KW-1133">Transmembrane helix</keyword>
<dbReference type="Gene3D" id="3.40.50.300">
    <property type="entry name" value="P-loop containing nucleotide triphosphate hydrolases"/>
    <property type="match status" value="2"/>
</dbReference>
<keyword evidence="4 12" id="KW-0812">Transmembrane</keyword>
<dbReference type="GO" id="GO:0090374">
    <property type="term" value="P:oligopeptide export from mitochondrion"/>
    <property type="evidence" value="ECO:0007669"/>
    <property type="project" value="TreeGrafter"/>
</dbReference>
<proteinExistence type="inferred from homology"/>
<evidence type="ECO:0000259" key="14">
    <source>
        <dbReference type="PROSITE" id="PS50929"/>
    </source>
</evidence>
<evidence type="ECO:0000256" key="3">
    <source>
        <dbReference type="ARBA" id="ARBA00022448"/>
    </source>
</evidence>
<dbReference type="OrthoDB" id="6500128at2759"/>
<feature type="transmembrane region" description="Helical" evidence="12">
    <location>
        <begin position="170"/>
        <end position="200"/>
    </location>
</feature>
<evidence type="ECO:0000313" key="15">
    <source>
        <dbReference type="EMBL" id="KAF9622096.1"/>
    </source>
</evidence>
<evidence type="ECO:0000256" key="10">
    <source>
        <dbReference type="ARBA" id="ARBA00023180"/>
    </source>
</evidence>
<dbReference type="FunFam" id="1.20.1560.10:FF:000009">
    <property type="entry name" value="ABC transporter B family member 1"/>
    <property type="match status" value="1"/>
</dbReference>
<evidence type="ECO:0000256" key="5">
    <source>
        <dbReference type="ARBA" id="ARBA00022737"/>
    </source>
</evidence>
<dbReference type="CDD" id="cd18577">
    <property type="entry name" value="ABC_6TM_Pgp_ABCB1_D1_like"/>
    <property type="match status" value="1"/>
</dbReference>
<dbReference type="PROSITE" id="PS50893">
    <property type="entry name" value="ABC_TRANSPORTER_2"/>
    <property type="match status" value="2"/>
</dbReference>
<name>A0A835IQ66_9MAGN</name>
<dbReference type="GO" id="GO:0015421">
    <property type="term" value="F:ABC-type oligopeptide transporter activity"/>
    <property type="evidence" value="ECO:0007669"/>
    <property type="project" value="TreeGrafter"/>
</dbReference>
<feature type="domain" description="ABC transmembrane type-1" evidence="14">
    <location>
        <begin position="694"/>
        <end position="980"/>
    </location>
</feature>
<dbReference type="SMART" id="SM00382">
    <property type="entry name" value="AAA"/>
    <property type="match status" value="2"/>
</dbReference>
<keyword evidence="5" id="KW-0677">Repeat</keyword>
<dbReference type="GO" id="GO:0005743">
    <property type="term" value="C:mitochondrial inner membrane"/>
    <property type="evidence" value="ECO:0007669"/>
    <property type="project" value="TreeGrafter"/>
</dbReference>
<sequence length="1258" mass="137166">MHNSSPMKGDGYWGKTHDGKDPDKKKGGKSSNSIPLYRMFSFADPIDIFLMSLGAIGALVNGLSVSATIYIFGELVDTFGATSHSNNVVHEVSKITLRFVYVGIGSAVASFFRERQSARIRYLYLKGVLRQDITFFDMETDMGEVVGRMSGDLVLIQDAMGEKVGKSIQLISAFVGGFVVAFIRGWLLVLVLISTVPLLILSGAIMSMVVSNMATREQAAYSEAAALVEQIICSIKTVVSFTGEREAINRYDISLNRSFESSVQEGLAAGLGIGIVTFIIFCIFGMAARFGSMMIIEKGYSGGDVINVIFAIVTCSMSLGEVSPCVKAFAAGKAATFNMFETINRKPDIDSFNAGGLKLDDICGDIELRDIYFRYPTRPHEQILAGFSLAIPNGTTAAFVGESGSGKSTVISLIERFYDPQSGEILIDGINLKEFQLRWIRTKIGLVSQEPVLFASSIKDNIAYGKENPTIEEIKAAATLANAAMFIDKLPQGLETMVGDFGTQLSGGQKQRVAIARAILRNPRILLLDEATSALDAESERSVQEALDRFMTDRTTIVVAHRLSTVRNSDLVAVIHRGKVVEKGSHSELVDLNGAYRQLISLQEEKKESEMETQADQAKAGCILSSQRRSSSCVSVGESPSHQSFSDLLNLHSVVKTEEAEQIELNTTEASENTYEVPLHRLFQMNKPELQMLILGCVSAVINGSLLPIFGVFISRMIQTFYESAVELQKDSKVLMWTFVSLGFVSLMASTGRSYFFAIAGSQLIRRIRSMTFEKVVHMEIGWFDRAQNTSSVIGARLSMDAATIRGLVGDALALIVQNSTSVILSVAIALEANWQLALIVVALLPLLGFNSWAYVKYTKGFSADAKMMYEEASKVANDAVRNIRTVSSFCAEENVIALYRNRCQAPKEAGIKLGVITGLGFGLSFFFLYSGYAISFYAGARLVQDGKTTFPEVFRVFFAIVMAAMAVSHASTVAPDATKAKVCTASVFAILDRKSEIDSRVTTGMTLENVKGDIEFRRVSFTYQTRPSVKIFHELDLAVQSGKMVALVGQSGCGKSTVISLLQRFYDASSGQILLDGTDIKKFQLRWLRQQMGLVSQEPLLFNDTIRANIAYGKQGEATESEIIAAAEAANAHRFISAMKQGYDTLVGERGVQLSGGQKQRVAIARAIVKAPKILLLDEATSALDAESERVVQCALDQVMIDRTTIVVAHRLSSIRSANFIAVIKNGVVIEQGRHENLISIKDGCYASLAAVHLKAC</sequence>
<gene>
    <name evidence="15" type="ORF">IFM89_029380</name>
</gene>
<feature type="compositionally biased region" description="Basic and acidic residues" evidence="11">
    <location>
        <begin position="15"/>
        <end position="25"/>
    </location>
</feature>
<protein>
    <submittedName>
        <fullName evidence="15">Uncharacterized protein</fullName>
    </submittedName>
</protein>
<organism evidence="15 16">
    <name type="scientific">Coptis chinensis</name>
    <dbReference type="NCBI Taxonomy" id="261450"/>
    <lineage>
        <taxon>Eukaryota</taxon>
        <taxon>Viridiplantae</taxon>
        <taxon>Streptophyta</taxon>
        <taxon>Embryophyta</taxon>
        <taxon>Tracheophyta</taxon>
        <taxon>Spermatophyta</taxon>
        <taxon>Magnoliopsida</taxon>
        <taxon>Ranunculales</taxon>
        <taxon>Ranunculaceae</taxon>
        <taxon>Coptidoideae</taxon>
        <taxon>Coptis</taxon>
    </lineage>
</organism>
<feature type="transmembrane region" description="Helical" evidence="12">
    <location>
        <begin position="808"/>
        <end position="831"/>
    </location>
</feature>
<feature type="transmembrane region" description="Helical" evidence="12">
    <location>
        <begin position="48"/>
        <end position="72"/>
    </location>
</feature>
<evidence type="ECO:0000256" key="6">
    <source>
        <dbReference type="ARBA" id="ARBA00022741"/>
    </source>
</evidence>
<dbReference type="Pfam" id="PF00005">
    <property type="entry name" value="ABC_tran"/>
    <property type="match status" value="2"/>
</dbReference>
<reference evidence="15 16" key="1">
    <citation type="submission" date="2020-10" db="EMBL/GenBank/DDBJ databases">
        <title>The Coptis chinensis genome and diversification of protoberbering-type alkaloids.</title>
        <authorList>
            <person name="Wang B."/>
            <person name="Shu S."/>
            <person name="Song C."/>
            <person name="Liu Y."/>
        </authorList>
    </citation>
    <scope>NUCLEOTIDE SEQUENCE [LARGE SCALE GENOMIC DNA]</scope>
    <source>
        <strain evidence="15">HL-2020</strain>
        <tissue evidence="15">Leaf</tissue>
    </source>
</reference>
<keyword evidence="3" id="KW-0813">Transport</keyword>
<dbReference type="PROSITE" id="PS00211">
    <property type="entry name" value="ABC_TRANSPORTER_1"/>
    <property type="match status" value="2"/>
</dbReference>
<dbReference type="InterPro" id="IPR036640">
    <property type="entry name" value="ABC1_TM_sf"/>
</dbReference>
<dbReference type="CDD" id="cd18578">
    <property type="entry name" value="ABC_6TM_Pgp_ABCB1_D2_like"/>
    <property type="match status" value="1"/>
</dbReference>
<evidence type="ECO:0000256" key="7">
    <source>
        <dbReference type="ARBA" id="ARBA00022840"/>
    </source>
</evidence>
<keyword evidence="9 12" id="KW-0472">Membrane</keyword>
<feature type="transmembrane region" description="Helical" evidence="12">
    <location>
        <begin position="837"/>
        <end position="856"/>
    </location>
</feature>
<dbReference type="InterPro" id="IPR003439">
    <property type="entry name" value="ABC_transporter-like_ATP-bd"/>
</dbReference>
<dbReference type="InterPro" id="IPR011527">
    <property type="entry name" value="ABC1_TM_dom"/>
</dbReference>
<feature type="transmembrane region" description="Helical" evidence="12">
    <location>
        <begin position="910"/>
        <end position="935"/>
    </location>
</feature>
<evidence type="ECO:0000256" key="9">
    <source>
        <dbReference type="ARBA" id="ARBA00023136"/>
    </source>
</evidence>
<comment type="caution">
    <text evidence="15">The sequence shown here is derived from an EMBL/GenBank/DDBJ whole genome shotgun (WGS) entry which is preliminary data.</text>
</comment>
<feature type="transmembrane region" description="Helical" evidence="12">
    <location>
        <begin position="734"/>
        <end position="761"/>
    </location>
</feature>
<accession>A0A835IQ66</accession>
<feature type="region of interest" description="Disordered" evidence="11">
    <location>
        <begin position="1"/>
        <end position="31"/>
    </location>
</feature>
<dbReference type="PANTHER" id="PTHR43394">
    <property type="entry name" value="ATP-DEPENDENT PERMEASE MDL1, MITOCHONDRIAL"/>
    <property type="match status" value="1"/>
</dbReference>
<feature type="transmembrane region" description="Helical" evidence="12">
    <location>
        <begin position="92"/>
        <end position="112"/>
    </location>
</feature>
<dbReference type="InterPro" id="IPR027417">
    <property type="entry name" value="P-loop_NTPase"/>
</dbReference>
<dbReference type="GO" id="GO:0010328">
    <property type="term" value="F:auxin influx transmembrane transporter activity"/>
    <property type="evidence" value="ECO:0007669"/>
    <property type="project" value="UniProtKB-ARBA"/>
</dbReference>
<dbReference type="GO" id="GO:0016887">
    <property type="term" value="F:ATP hydrolysis activity"/>
    <property type="evidence" value="ECO:0007669"/>
    <property type="project" value="InterPro"/>
</dbReference>
<evidence type="ECO:0000256" key="12">
    <source>
        <dbReference type="SAM" id="Phobius"/>
    </source>
</evidence>
<feature type="transmembrane region" description="Helical" evidence="12">
    <location>
        <begin position="690"/>
        <end position="714"/>
    </location>
</feature>
<comment type="subcellular location">
    <subcellularLocation>
        <location evidence="1">Cell membrane</location>
        <topology evidence="1">Multi-pass membrane protein</topology>
    </subcellularLocation>
</comment>
<dbReference type="GO" id="GO:0005524">
    <property type="term" value="F:ATP binding"/>
    <property type="evidence" value="ECO:0007669"/>
    <property type="project" value="UniProtKB-KW"/>
</dbReference>
<dbReference type="InterPro" id="IPR003593">
    <property type="entry name" value="AAA+_ATPase"/>
</dbReference>
<feature type="domain" description="ABC transporter" evidence="13">
    <location>
        <begin position="1015"/>
        <end position="1252"/>
    </location>
</feature>
<dbReference type="AlphaFoldDB" id="A0A835IQ66"/>
<keyword evidence="10" id="KW-0325">Glycoprotein</keyword>
<feature type="domain" description="ABC transmembrane type-1" evidence="14">
    <location>
        <begin position="53"/>
        <end position="331"/>
    </location>
</feature>
<feature type="domain" description="ABC transporter" evidence="13">
    <location>
        <begin position="366"/>
        <end position="602"/>
    </location>
</feature>
<dbReference type="SUPFAM" id="SSF90123">
    <property type="entry name" value="ABC transporter transmembrane region"/>
    <property type="match status" value="2"/>
</dbReference>
<dbReference type="PANTHER" id="PTHR43394:SF16">
    <property type="entry name" value="ABC TRANSPORTER B FAMILY MEMBER 4-LIKE ISOFORM X1"/>
    <property type="match status" value="1"/>
</dbReference>
<dbReference type="SUPFAM" id="SSF52540">
    <property type="entry name" value="P-loop containing nucleoside triphosphate hydrolases"/>
    <property type="match status" value="2"/>
</dbReference>
<evidence type="ECO:0000256" key="11">
    <source>
        <dbReference type="SAM" id="MobiDB-lite"/>
    </source>
</evidence>
<dbReference type="CDD" id="cd03249">
    <property type="entry name" value="ABC_MTABC3_MDL1_MDL2"/>
    <property type="match status" value="2"/>
</dbReference>
<feature type="transmembrane region" description="Helical" evidence="12">
    <location>
        <begin position="955"/>
        <end position="975"/>
    </location>
</feature>
<dbReference type="InterPro" id="IPR017871">
    <property type="entry name" value="ABC_transporter-like_CS"/>
</dbReference>
<keyword evidence="16" id="KW-1185">Reference proteome</keyword>
<dbReference type="PROSITE" id="PS50929">
    <property type="entry name" value="ABC_TM1F"/>
    <property type="match status" value="2"/>
</dbReference>
<evidence type="ECO:0000256" key="1">
    <source>
        <dbReference type="ARBA" id="ARBA00004651"/>
    </source>
</evidence>
<keyword evidence="6" id="KW-0547">Nucleotide-binding</keyword>
<evidence type="ECO:0000256" key="2">
    <source>
        <dbReference type="ARBA" id="ARBA00007577"/>
    </source>
</evidence>
<evidence type="ECO:0000256" key="8">
    <source>
        <dbReference type="ARBA" id="ARBA00022989"/>
    </source>
</evidence>
<evidence type="ECO:0000313" key="16">
    <source>
        <dbReference type="Proteomes" id="UP000631114"/>
    </source>
</evidence>
<evidence type="ECO:0000259" key="13">
    <source>
        <dbReference type="PROSITE" id="PS50893"/>
    </source>
</evidence>
<feature type="transmembrane region" description="Helical" evidence="12">
    <location>
        <begin position="267"/>
        <end position="288"/>
    </location>
</feature>
<dbReference type="Proteomes" id="UP000631114">
    <property type="component" value="Unassembled WGS sequence"/>
</dbReference>
<dbReference type="GO" id="GO:0010329">
    <property type="term" value="F:auxin efflux transmembrane transporter activity"/>
    <property type="evidence" value="ECO:0007669"/>
    <property type="project" value="UniProtKB-ARBA"/>
</dbReference>
<dbReference type="GO" id="GO:0005886">
    <property type="term" value="C:plasma membrane"/>
    <property type="evidence" value="ECO:0007669"/>
    <property type="project" value="UniProtKB-SubCell"/>
</dbReference>
<dbReference type="Gene3D" id="1.20.1560.10">
    <property type="entry name" value="ABC transporter type 1, transmembrane domain"/>
    <property type="match status" value="1"/>
</dbReference>